<accession>A0A4R8ES06</accession>
<keyword evidence="3" id="KW-1185">Reference proteome</keyword>
<sequence length="219" mass="24558">MKLFLDSAKIDEITYAIEKWGIEGVTSNPKHIRKSGKSMEYFMNEVKKVVESTDITVSIEINPHLNQAEAMAEEAKKIASICKNFVVKIPATEEGLYALKLLNGSDVKVNVTLVFNSFQALQAARMGAYYISPFVGWREERGENNINFISDIVSAVHNYDFKSEVLVAAVRNAKQINEAINAKADILTAGFDVYKNAFQTPYTKMGLDIFSEAWDSIER</sequence>
<dbReference type="PANTHER" id="PTHR10683">
    <property type="entry name" value="TRANSALDOLASE"/>
    <property type="match status" value="1"/>
</dbReference>
<dbReference type="RefSeq" id="WP_103876183.1">
    <property type="nucleotide sequence ID" value="NZ_SODZ01000013.1"/>
</dbReference>
<proteinExistence type="predicted"/>
<evidence type="ECO:0000256" key="1">
    <source>
        <dbReference type="ARBA" id="ARBA00023270"/>
    </source>
</evidence>
<dbReference type="PANTHER" id="PTHR10683:SF40">
    <property type="entry name" value="FRUCTOSE-6-PHOSPHATE ALDOLASE 1-RELATED"/>
    <property type="match status" value="1"/>
</dbReference>
<comment type="caution">
    <text evidence="2">The sequence shown here is derived from an EMBL/GenBank/DDBJ whole genome shotgun (WGS) entry which is preliminary data.</text>
</comment>
<dbReference type="SUPFAM" id="SSF51569">
    <property type="entry name" value="Aldolase"/>
    <property type="match status" value="1"/>
</dbReference>
<dbReference type="EMBL" id="SODZ01000013">
    <property type="protein sequence ID" value="TDX12867.1"/>
    <property type="molecule type" value="Genomic_DNA"/>
</dbReference>
<organism evidence="2 3">
    <name type="scientific">Petrotoga sibirica</name>
    <dbReference type="NCBI Taxonomy" id="156202"/>
    <lineage>
        <taxon>Bacteria</taxon>
        <taxon>Thermotogati</taxon>
        <taxon>Thermotogota</taxon>
        <taxon>Thermotogae</taxon>
        <taxon>Petrotogales</taxon>
        <taxon>Petrotogaceae</taxon>
        <taxon>Petrotoga</taxon>
    </lineage>
</organism>
<reference evidence="2 3" key="1">
    <citation type="submission" date="2019-03" db="EMBL/GenBank/DDBJ databases">
        <title>Genomic Encyclopedia of Type Strains, Phase IV (KMG-IV): sequencing the most valuable type-strain genomes for metagenomic binning, comparative biology and taxonomic classification.</title>
        <authorList>
            <person name="Goeker M."/>
        </authorList>
    </citation>
    <scope>NUCLEOTIDE SEQUENCE [LARGE SCALE GENOMIC DNA]</scope>
    <source>
        <strain evidence="2 3">DSM 13575</strain>
    </source>
</reference>
<evidence type="ECO:0000313" key="3">
    <source>
        <dbReference type="Proteomes" id="UP000294817"/>
    </source>
</evidence>
<name>A0A4R8ES06_9BACT</name>
<evidence type="ECO:0000313" key="2">
    <source>
        <dbReference type="EMBL" id="TDX12867.1"/>
    </source>
</evidence>
<dbReference type="Proteomes" id="UP000294817">
    <property type="component" value="Unassembled WGS sequence"/>
</dbReference>
<dbReference type="InterPro" id="IPR001585">
    <property type="entry name" value="TAL/FSA"/>
</dbReference>
<dbReference type="InterPro" id="IPR013785">
    <property type="entry name" value="Aldolase_TIM"/>
</dbReference>
<gene>
    <name evidence="2" type="ORF">C8D74_11312</name>
</gene>
<dbReference type="Gene3D" id="3.20.20.70">
    <property type="entry name" value="Aldolase class I"/>
    <property type="match status" value="1"/>
</dbReference>
<keyword evidence="1" id="KW-0704">Schiff base</keyword>
<dbReference type="GO" id="GO:0005975">
    <property type="term" value="P:carbohydrate metabolic process"/>
    <property type="evidence" value="ECO:0007669"/>
    <property type="project" value="InterPro"/>
</dbReference>
<protein>
    <submittedName>
        <fullName evidence="2">Transaldolase</fullName>
    </submittedName>
</protein>
<dbReference type="Pfam" id="PF00923">
    <property type="entry name" value="TAL_FSA"/>
    <property type="match status" value="1"/>
</dbReference>
<dbReference type="AlphaFoldDB" id="A0A4R8ES06"/>